<feature type="region of interest" description="Disordered" evidence="3">
    <location>
        <begin position="315"/>
        <end position="372"/>
    </location>
</feature>
<feature type="compositionally biased region" description="Basic and acidic residues" evidence="3">
    <location>
        <begin position="219"/>
        <end position="237"/>
    </location>
</feature>
<protein>
    <recommendedName>
        <fullName evidence="4">ODAD1 central coiled coil region domain-containing protein</fullName>
    </recommendedName>
</protein>
<dbReference type="Pfam" id="PF21773">
    <property type="entry name" value="ODAD1_CC"/>
    <property type="match status" value="1"/>
</dbReference>
<feature type="domain" description="ODAD1 central coiled coil region" evidence="4">
    <location>
        <begin position="32"/>
        <end position="191"/>
    </location>
</feature>
<evidence type="ECO:0000313" key="6">
    <source>
        <dbReference type="Proteomes" id="UP000193642"/>
    </source>
</evidence>
<dbReference type="STRING" id="329046.A0A1Y2CJ51"/>
<feature type="region of interest" description="Disordered" evidence="3">
    <location>
        <begin position="219"/>
        <end position="239"/>
    </location>
</feature>
<dbReference type="OrthoDB" id="6766775at2759"/>
<dbReference type="PANTHER" id="PTHR21694">
    <property type="entry name" value="COILED-COIL DOMAIN-CONTAINING PROTEIN 63"/>
    <property type="match status" value="1"/>
</dbReference>
<evidence type="ECO:0000259" key="4">
    <source>
        <dbReference type="Pfam" id="PF21773"/>
    </source>
</evidence>
<comment type="caution">
    <text evidence="5">The sequence shown here is derived from an EMBL/GenBank/DDBJ whole genome shotgun (WGS) entry which is preliminary data.</text>
</comment>
<gene>
    <name evidence="5" type="ORF">BCR33DRAFT_715418</name>
</gene>
<feature type="compositionally biased region" description="Acidic residues" evidence="3">
    <location>
        <begin position="324"/>
        <end position="335"/>
    </location>
</feature>
<sequence>MEQKKQMAEIIEMSNSAYEARDEAQAKIIVFELDRALEQDRKLKEFMATKVADRGENLENGFHLKESGNKNMQSQDDVSESLDTYEKAFAEIRKVTGTQDIGELVQRFKAIEKMAEEIVHVQRRIDGLKVEMVAAEEETKRIMRDWRFAHLISFTNTLEQSKEKCGHYEKDYLETTQLLDDLRKGTERLIKLFRATHLASCIPKPVPAAEGETAVEINKTEEEKQQEESEKDGKPEVRSMSARMRAEFAQATDALLGSHGVTDTNLLQCLGLVELKANELLTLHYVFNNQKKSSAGEDKGDAKERPMAVVNNLTIVAPSTGDDHDGDDDISDEEDRPLTREELTQKTLRGLSKREKTAGAPKTAQKKKKKQA</sequence>
<evidence type="ECO:0000313" key="5">
    <source>
        <dbReference type="EMBL" id="ORY47049.1"/>
    </source>
</evidence>
<keyword evidence="1 2" id="KW-0175">Coiled coil</keyword>
<evidence type="ECO:0000256" key="1">
    <source>
        <dbReference type="ARBA" id="ARBA00023054"/>
    </source>
</evidence>
<dbReference type="PANTHER" id="PTHR21694:SF18">
    <property type="entry name" value="COILED-COIL DOMAIN-CONTAINING PROTEIN 63"/>
    <property type="match status" value="1"/>
</dbReference>
<dbReference type="AlphaFoldDB" id="A0A1Y2CJ51"/>
<dbReference type="InterPro" id="IPR049258">
    <property type="entry name" value="ODAD1_CC"/>
</dbReference>
<feature type="coiled-coil region" evidence="2">
    <location>
        <begin position="111"/>
        <end position="145"/>
    </location>
</feature>
<reference evidence="5 6" key="1">
    <citation type="submission" date="2016-07" db="EMBL/GenBank/DDBJ databases">
        <title>Pervasive Adenine N6-methylation of Active Genes in Fungi.</title>
        <authorList>
            <consortium name="DOE Joint Genome Institute"/>
            <person name="Mondo S.J."/>
            <person name="Dannebaum R.O."/>
            <person name="Kuo R.C."/>
            <person name="Labutti K."/>
            <person name="Haridas S."/>
            <person name="Kuo A."/>
            <person name="Salamov A."/>
            <person name="Ahrendt S.R."/>
            <person name="Lipzen A."/>
            <person name="Sullivan W."/>
            <person name="Andreopoulos W.B."/>
            <person name="Clum A."/>
            <person name="Lindquist E."/>
            <person name="Daum C."/>
            <person name="Ramamoorthy G.K."/>
            <person name="Gryganskyi A."/>
            <person name="Culley D."/>
            <person name="Magnuson J.K."/>
            <person name="James T.Y."/>
            <person name="O'Malley M.A."/>
            <person name="Stajich J.E."/>
            <person name="Spatafora J.W."/>
            <person name="Visel A."/>
            <person name="Grigoriev I.V."/>
        </authorList>
    </citation>
    <scope>NUCLEOTIDE SEQUENCE [LARGE SCALE GENOMIC DNA]</scope>
    <source>
        <strain evidence="5 6">JEL800</strain>
    </source>
</reference>
<organism evidence="5 6">
    <name type="scientific">Rhizoclosmatium globosum</name>
    <dbReference type="NCBI Taxonomy" id="329046"/>
    <lineage>
        <taxon>Eukaryota</taxon>
        <taxon>Fungi</taxon>
        <taxon>Fungi incertae sedis</taxon>
        <taxon>Chytridiomycota</taxon>
        <taxon>Chytridiomycota incertae sedis</taxon>
        <taxon>Chytridiomycetes</taxon>
        <taxon>Chytridiales</taxon>
        <taxon>Chytriomycetaceae</taxon>
        <taxon>Rhizoclosmatium</taxon>
    </lineage>
</organism>
<name>A0A1Y2CJ51_9FUNG</name>
<proteinExistence type="predicted"/>
<dbReference type="Proteomes" id="UP000193642">
    <property type="component" value="Unassembled WGS sequence"/>
</dbReference>
<dbReference type="InterPro" id="IPR051876">
    <property type="entry name" value="ODA-DC/CCD"/>
</dbReference>
<evidence type="ECO:0000256" key="2">
    <source>
        <dbReference type="SAM" id="Coils"/>
    </source>
</evidence>
<keyword evidence="6" id="KW-1185">Reference proteome</keyword>
<evidence type="ECO:0000256" key="3">
    <source>
        <dbReference type="SAM" id="MobiDB-lite"/>
    </source>
</evidence>
<dbReference type="EMBL" id="MCGO01000015">
    <property type="protein sequence ID" value="ORY47049.1"/>
    <property type="molecule type" value="Genomic_DNA"/>
</dbReference>
<accession>A0A1Y2CJ51</accession>